<name>A0A445N1T6_9BACT</name>
<accession>A0A445N1T6</accession>
<evidence type="ECO:0000313" key="1">
    <source>
        <dbReference type="EMBL" id="SPD75664.1"/>
    </source>
</evidence>
<protein>
    <submittedName>
        <fullName evidence="1">Uncharacterized protein</fullName>
    </submittedName>
</protein>
<sequence>MPPGLEPAALHASFLLICCSCVDSFFKYRKSVLEPPCLLF</sequence>
<dbReference type="AlphaFoldDB" id="A0A445N1T6"/>
<gene>
    <name evidence="1" type="ORF">PITCH_A720004</name>
</gene>
<proteinExistence type="predicted"/>
<dbReference type="EMBL" id="OJIN01000217">
    <property type="protein sequence ID" value="SPD75664.1"/>
    <property type="molecule type" value="Genomic_DNA"/>
</dbReference>
<organism evidence="1">
    <name type="scientific">uncultured Desulfobacterium sp</name>
    <dbReference type="NCBI Taxonomy" id="201089"/>
    <lineage>
        <taxon>Bacteria</taxon>
        <taxon>Pseudomonadati</taxon>
        <taxon>Thermodesulfobacteriota</taxon>
        <taxon>Desulfobacteria</taxon>
        <taxon>Desulfobacterales</taxon>
        <taxon>Desulfobacteriaceae</taxon>
        <taxon>Desulfobacterium</taxon>
        <taxon>environmental samples</taxon>
    </lineage>
</organism>
<reference evidence="1" key="1">
    <citation type="submission" date="2018-01" db="EMBL/GenBank/DDBJ databases">
        <authorList>
            <person name="Regsiter A."/>
            <person name="William W."/>
        </authorList>
    </citation>
    <scope>NUCLEOTIDE SEQUENCE</scope>
    <source>
        <strain evidence="1">TRIP AH-1</strain>
    </source>
</reference>